<keyword evidence="4" id="KW-1185">Reference proteome</keyword>
<dbReference type="Proteomes" id="UP000800040">
    <property type="component" value="Unassembled WGS sequence"/>
</dbReference>
<feature type="coiled-coil region" evidence="1">
    <location>
        <begin position="445"/>
        <end position="472"/>
    </location>
</feature>
<feature type="region of interest" description="Disordered" evidence="2">
    <location>
        <begin position="414"/>
        <end position="437"/>
    </location>
</feature>
<dbReference type="OrthoDB" id="3790861at2759"/>
<dbReference type="EMBL" id="ML975276">
    <property type="protein sequence ID" value="KAF1836184.1"/>
    <property type="molecule type" value="Genomic_DNA"/>
</dbReference>
<keyword evidence="1" id="KW-0175">Coiled coil</keyword>
<gene>
    <name evidence="3" type="ORF">BDW02DRAFT_596588</name>
</gene>
<feature type="compositionally biased region" description="Low complexity" evidence="2">
    <location>
        <begin position="155"/>
        <end position="165"/>
    </location>
</feature>
<feature type="compositionally biased region" description="Basic and acidic residues" evidence="2">
    <location>
        <begin position="272"/>
        <end position="290"/>
    </location>
</feature>
<name>A0A6A5KP93_9PLEO</name>
<accession>A0A6A5KP93</accession>
<feature type="region of interest" description="Disordered" evidence="2">
    <location>
        <begin position="1"/>
        <end position="95"/>
    </location>
</feature>
<organism evidence="3 4">
    <name type="scientific">Decorospora gaudefroyi</name>
    <dbReference type="NCBI Taxonomy" id="184978"/>
    <lineage>
        <taxon>Eukaryota</taxon>
        <taxon>Fungi</taxon>
        <taxon>Dikarya</taxon>
        <taxon>Ascomycota</taxon>
        <taxon>Pezizomycotina</taxon>
        <taxon>Dothideomycetes</taxon>
        <taxon>Pleosporomycetidae</taxon>
        <taxon>Pleosporales</taxon>
        <taxon>Pleosporineae</taxon>
        <taxon>Pleosporaceae</taxon>
        <taxon>Decorospora</taxon>
    </lineage>
</organism>
<feature type="compositionally biased region" description="Low complexity" evidence="2">
    <location>
        <begin position="594"/>
        <end position="605"/>
    </location>
</feature>
<feature type="compositionally biased region" description="Polar residues" evidence="2">
    <location>
        <begin position="33"/>
        <end position="53"/>
    </location>
</feature>
<feature type="compositionally biased region" description="Polar residues" evidence="2">
    <location>
        <begin position="61"/>
        <end position="92"/>
    </location>
</feature>
<feature type="region of interest" description="Disordered" evidence="2">
    <location>
        <begin position="688"/>
        <end position="707"/>
    </location>
</feature>
<evidence type="ECO:0000313" key="4">
    <source>
        <dbReference type="Proteomes" id="UP000800040"/>
    </source>
</evidence>
<reference evidence="3" key="1">
    <citation type="submission" date="2020-01" db="EMBL/GenBank/DDBJ databases">
        <authorList>
            <consortium name="DOE Joint Genome Institute"/>
            <person name="Haridas S."/>
            <person name="Albert R."/>
            <person name="Binder M."/>
            <person name="Bloem J."/>
            <person name="Labutti K."/>
            <person name="Salamov A."/>
            <person name="Andreopoulos B."/>
            <person name="Baker S.E."/>
            <person name="Barry K."/>
            <person name="Bills G."/>
            <person name="Bluhm B.H."/>
            <person name="Cannon C."/>
            <person name="Castanera R."/>
            <person name="Culley D.E."/>
            <person name="Daum C."/>
            <person name="Ezra D."/>
            <person name="Gonzalez J.B."/>
            <person name="Henrissat B."/>
            <person name="Kuo A."/>
            <person name="Liang C."/>
            <person name="Lipzen A."/>
            <person name="Lutzoni F."/>
            <person name="Magnuson J."/>
            <person name="Mondo S."/>
            <person name="Nolan M."/>
            <person name="Ohm R."/>
            <person name="Pangilinan J."/>
            <person name="Park H.-J."/>
            <person name="Ramirez L."/>
            <person name="Alfaro M."/>
            <person name="Sun H."/>
            <person name="Tritt A."/>
            <person name="Yoshinaga Y."/>
            <person name="Zwiers L.-H."/>
            <person name="Turgeon B.G."/>
            <person name="Goodwin S.B."/>
            <person name="Spatafora J.W."/>
            <person name="Crous P.W."/>
            <person name="Grigoriev I.V."/>
        </authorList>
    </citation>
    <scope>NUCLEOTIDE SEQUENCE</scope>
    <source>
        <strain evidence="3">P77</strain>
    </source>
</reference>
<dbReference type="AlphaFoldDB" id="A0A6A5KP93"/>
<feature type="region of interest" description="Disordered" evidence="2">
    <location>
        <begin position="265"/>
        <end position="356"/>
    </location>
</feature>
<feature type="compositionally biased region" description="Basic and acidic residues" evidence="2">
    <location>
        <begin position="342"/>
        <end position="356"/>
    </location>
</feature>
<feature type="region of interest" description="Disordered" evidence="2">
    <location>
        <begin position="582"/>
        <end position="638"/>
    </location>
</feature>
<feature type="region of interest" description="Disordered" evidence="2">
    <location>
        <begin position="149"/>
        <end position="172"/>
    </location>
</feature>
<protein>
    <submittedName>
        <fullName evidence="3">Uncharacterized protein</fullName>
    </submittedName>
</protein>
<evidence type="ECO:0000313" key="3">
    <source>
        <dbReference type="EMBL" id="KAF1836184.1"/>
    </source>
</evidence>
<sequence>MAAPDRANLASNTRPAAVMIGGQRRRIARRSNMPRSNTMPVLGPESTTTVNSAGGNGAATAESSTRPEPSNVTASAVPSNPMMDSSNPTTDSYPKAHITVQPRSYADSLHPDVLSSMPAAYSPMLTTEGASTTSTESKKKHGLFSFKSRDHYDRSSSSSGSQPQQSPLPPLTPVKAAQVLGVEASTGRIRSNSAGRQQQDGGYDVLPVQPLLTKQASTPMLTNFKDVMSRQSKFKEEGVEPDPPKSKGFWGNSKKGAARMLDFLPSRGSSSKRADHLQRAAADSLDRLSEEDTESNYSSEPDLHARPRLLPVAARPIAEAPSRRVRKKAPKSVDRMAPITETSHDELRSSYHSSEHNTELDLISEYEQEHPLYSAPLPRSHTESTLTTDIRSELEAEHLSPTGRPVVEEAVAQEAEHTTHSGKDVHLNKGKGKQPAAVHLRGPLQTEEHRILDALERNLEAYKAKLDSNDAARKLMDAEVAATKLSHEKMKKEFAATTRGFSLNEAPCVHEAEGNETEDNEAEDSEDDQDLISIRSSIDLDEEPTVHVATAMTFTRVTPGMVKLVDIPPRKKKPVAPVGSVAPVAPVAPKPNLPSSSQVKPSSKPTYYFEHDEEISPSNQRSDNAEPTGMRDHLDAQSYNRITKDKKAKMPRNESQLLVQDWISTYDHAKQRPVSERIDVDVLADQQIPPAPFPKEDRPTPPPKSSARQHYCLKNGHIFHPIDLKTVPDEVGINSLEVRPYLHSPSGIKQHVHIPVFCDRCNDDVKEELWECDIAVCRMGVCKPCAEHMELEWQERVART</sequence>
<evidence type="ECO:0000256" key="2">
    <source>
        <dbReference type="SAM" id="MobiDB-lite"/>
    </source>
</evidence>
<evidence type="ECO:0000256" key="1">
    <source>
        <dbReference type="SAM" id="Coils"/>
    </source>
</evidence>
<proteinExistence type="predicted"/>
<feature type="compositionally biased region" description="Basic and acidic residues" evidence="2">
    <location>
        <begin position="233"/>
        <end position="245"/>
    </location>
</feature>
<feature type="region of interest" description="Disordered" evidence="2">
    <location>
        <begin position="232"/>
        <end position="253"/>
    </location>
</feature>
<feature type="compositionally biased region" description="Basic and acidic residues" evidence="2">
    <location>
        <begin position="414"/>
        <end position="427"/>
    </location>
</feature>